<dbReference type="PROSITE" id="PS50297">
    <property type="entry name" value="ANK_REP_REGION"/>
    <property type="match status" value="1"/>
</dbReference>
<dbReference type="SUPFAM" id="SSF48403">
    <property type="entry name" value="Ankyrin repeat"/>
    <property type="match status" value="1"/>
</dbReference>
<dbReference type="Proteomes" id="UP000683360">
    <property type="component" value="Unassembled WGS sequence"/>
</dbReference>
<reference evidence="3" key="1">
    <citation type="submission" date="2021-03" db="EMBL/GenBank/DDBJ databases">
        <authorList>
            <person name="Bekaert M."/>
        </authorList>
    </citation>
    <scope>NUCLEOTIDE SEQUENCE</scope>
</reference>
<keyword evidence="2" id="KW-0175">Coiled coil</keyword>
<dbReference type="EMBL" id="CAJPWZ010001319">
    <property type="protein sequence ID" value="CAG2212962.1"/>
    <property type="molecule type" value="Genomic_DNA"/>
</dbReference>
<keyword evidence="1" id="KW-0040">ANK repeat</keyword>
<feature type="repeat" description="ANK" evidence="1">
    <location>
        <begin position="5"/>
        <end position="38"/>
    </location>
</feature>
<comment type="caution">
    <text evidence="3">The sequence shown here is derived from an EMBL/GenBank/DDBJ whole genome shotgun (WGS) entry which is preliminary data.</text>
</comment>
<protein>
    <submittedName>
        <fullName evidence="3">ANK</fullName>
    </submittedName>
</protein>
<dbReference type="PROSITE" id="PS50088">
    <property type="entry name" value="ANK_REPEAT"/>
    <property type="match status" value="1"/>
</dbReference>
<dbReference type="OrthoDB" id="10548788at2759"/>
<organism evidence="3 4">
    <name type="scientific">Mytilus edulis</name>
    <name type="common">Blue mussel</name>
    <dbReference type="NCBI Taxonomy" id="6550"/>
    <lineage>
        <taxon>Eukaryota</taxon>
        <taxon>Metazoa</taxon>
        <taxon>Spiralia</taxon>
        <taxon>Lophotrochozoa</taxon>
        <taxon>Mollusca</taxon>
        <taxon>Bivalvia</taxon>
        <taxon>Autobranchia</taxon>
        <taxon>Pteriomorphia</taxon>
        <taxon>Mytilida</taxon>
        <taxon>Mytiloidea</taxon>
        <taxon>Mytilidae</taxon>
        <taxon>Mytilinae</taxon>
        <taxon>Mytilus</taxon>
    </lineage>
</organism>
<dbReference type="AlphaFoldDB" id="A0A8S3S7M1"/>
<dbReference type="InterPro" id="IPR036770">
    <property type="entry name" value="Ankyrin_rpt-contain_sf"/>
</dbReference>
<feature type="coiled-coil region" evidence="2">
    <location>
        <begin position="254"/>
        <end position="302"/>
    </location>
</feature>
<accession>A0A8S3S7M1</accession>
<sequence length="374" mass="43295">MYNDDGETPLHVAMRLQFQPHVVMEMLRNGADVNRETREADMSLGSEPMKISDSIQQEEIYNNQNGKSSFQYMLVYYKRNSLSVVREMLKYGADPFQIDTQGRNSFHIITTMIASDSFKVLLLLLNHFENSEVDKSIPDILGNIPLYYECSIGDFDDGYCSSLRASVICILLATRWDITMSNSLGQTPFHLLVHQYHQFTNNLKPEKERCLHNIVAIMSIFLAEHVDLSIIVIKDMSDTVAKILEDNQFFKSQFKIMSDEMEQYKSRINILENELAFTNRDLELTKQNAKDTNNRVKVLERELLLTKEMSKTSAEIPTFDKDDLMSPSHSKRIRTNVKNRSDDGYEKDAMYQEFNMPDNSEISKEVKRILCKSL</sequence>
<dbReference type="SMART" id="SM00248">
    <property type="entry name" value="ANK"/>
    <property type="match status" value="3"/>
</dbReference>
<proteinExistence type="predicted"/>
<evidence type="ECO:0000256" key="1">
    <source>
        <dbReference type="PROSITE-ProRule" id="PRU00023"/>
    </source>
</evidence>
<dbReference type="Gene3D" id="1.25.40.20">
    <property type="entry name" value="Ankyrin repeat-containing domain"/>
    <property type="match status" value="1"/>
</dbReference>
<evidence type="ECO:0000313" key="3">
    <source>
        <dbReference type="EMBL" id="CAG2212962.1"/>
    </source>
</evidence>
<evidence type="ECO:0000313" key="4">
    <source>
        <dbReference type="Proteomes" id="UP000683360"/>
    </source>
</evidence>
<gene>
    <name evidence="3" type="ORF">MEDL_26863</name>
</gene>
<name>A0A8S3S7M1_MYTED</name>
<keyword evidence="4" id="KW-1185">Reference proteome</keyword>
<dbReference type="InterPro" id="IPR002110">
    <property type="entry name" value="Ankyrin_rpt"/>
</dbReference>
<evidence type="ECO:0000256" key="2">
    <source>
        <dbReference type="SAM" id="Coils"/>
    </source>
</evidence>
<dbReference type="Pfam" id="PF00023">
    <property type="entry name" value="Ank"/>
    <property type="match status" value="1"/>
</dbReference>